<dbReference type="Proteomes" id="UP001054945">
    <property type="component" value="Unassembled WGS sequence"/>
</dbReference>
<keyword evidence="3" id="KW-1185">Reference proteome</keyword>
<dbReference type="AlphaFoldDB" id="A0AAV4P485"/>
<evidence type="ECO:0000313" key="2">
    <source>
        <dbReference type="EMBL" id="GIX91380.1"/>
    </source>
</evidence>
<dbReference type="EMBL" id="BPLR01004019">
    <property type="protein sequence ID" value="GIX91380.1"/>
    <property type="molecule type" value="Genomic_DNA"/>
</dbReference>
<feature type="region of interest" description="Disordered" evidence="1">
    <location>
        <begin position="1"/>
        <end position="51"/>
    </location>
</feature>
<protein>
    <submittedName>
        <fullName evidence="2">Uncharacterized protein</fullName>
    </submittedName>
</protein>
<proteinExistence type="predicted"/>
<accession>A0AAV4P485</accession>
<evidence type="ECO:0000313" key="3">
    <source>
        <dbReference type="Proteomes" id="UP001054945"/>
    </source>
</evidence>
<name>A0AAV4P485_CAEEX</name>
<reference evidence="2 3" key="1">
    <citation type="submission" date="2021-06" db="EMBL/GenBank/DDBJ databases">
        <title>Caerostris extrusa draft genome.</title>
        <authorList>
            <person name="Kono N."/>
            <person name="Arakawa K."/>
        </authorList>
    </citation>
    <scope>NUCLEOTIDE SEQUENCE [LARGE SCALE GENOMIC DNA]</scope>
</reference>
<evidence type="ECO:0000256" key="1">
    <source>
        <dbReference type="SAM" id="MobiDB-lite"/>
    </source>
</evidence>
<comment type="caution">
    <text evidence="2">The sequence shown here is derived from an EMBL/GenBank/DDBJ whole genome shotgun (WGS) entry which is preliminary data.</text>
</comment>
<sequence>MKRGVDGHTGDAWESPNESDSASESEQKGCSGCEHPPLSLDPLPARPRPRTLSQEHLPTRCTLLCSCSNIWLIVNVLRQKEQKKNSLCSILYSWVQYSVGIKICSRVRQMLAGGKHFVE</sequence>
<feature type="compositionally biased region" description="Basic and acidic residues" evidence="1">
    <location>
        <begin position="1"/>
        <end position="11"/>
    </location>
</feature>
<organism evidence="2 3">
    <name type="scientific">Caerostris extrusa</name>
    <name type="common">Bark spider</name>
    <name type="synonym">Caerostris bankana</name>
    <dbReference type="NCBI Taxonomy" id="172846"/>
    <lineage>
        <taxon>Eukaryota</taxon>
        <taxon>Metazoa</taxon>
        <taxon>Ecdysozoa</taxon>
        <taxon>Arthropoda</taxon>
        <taxon>Chelicerata</taxon>
        <taxon>Arachnida</taxon>
        <taxon>Araneae</taxon>
        <taxon>Araneomorphae</taxon>
        <taxon>Entelegynae</taxon>
        <taxon>Araneoidea</taxon>
        <taxon>Araneidae</taxon>
        <taxon>Caerostris</taxon>
    </lineage>
</organism>
<gene>
    <name evidence="2" type="ORF">CEXT_165081</name>
</gene>